<organism evidence="1">
    <name type="scientific">uncultured Caudovirales phage</name>
    <dbReference type="NCBI Taxonomy" id="2100421"/>
    <lineage>
        <taxon>Viruses</taxon>
        <taxon>Duplodnaviria</taxon>
        <taxon>Heunggongvirae</taxon>
        <taxon>Uroviricota</taxon>
        <taxon>Caudoviricetes</taxon>
        <taxon>Peduoviridae</taxon>
        <taxon>Maltschvirus</taxon>
        <taxon>Maltschvirus maltsch</taxon>
    </lineage>
</organism>
<protein>
    <submittedName>
        <fullName evidence="1">Uncharacterized protein</fullName>
    </submittedName>
</protein>
<name>A0A6J7WNL4_9CAUD</name>
<accession>A0A6J7WNL4</accession>
<evidence type="ECO:0000313" key="1">
    <source>
        <dbReference type="EMBL" id="CAB5214220.1"/>
    </source>
</evidence>
<reference evidence="1" key="1">
    <citation type="submission" date="2020-05" db="EMBL/GenBank/DDBJ databases">
        <authorList>
            <person name="Chiriac C."/>
            <person name="Salcher M."/>
            <person name="Ghai R."/>
            <person name="Kavagutti S V."/>
        </authorList>
    </citation>
    <scope>NUCLEOTIDE SEQUENCE</scope>
</reference>
<dbReference type="EMBL" id="LR798240">
    <property type="protein sequence ID" value="CAB5214220.1"/>
    <property type="molecule type" value="Genomic_DNA"/>
</dbReference>
<proteinExistence type="predicted"/>
<gene>
    <name evidence="1" type="ORF">UFOVP193_40</name>
</gene>
<sequence>MAITVKHKFVSAIPDGDDSSLVKPSNWNDTHELTGLGTMAEQNANAVAITGGTISGVSVSGYVPTTTTITAGTGLTGGGDLSANRTIALANTAVTTGTYGNAARTITQTVDQQGRLTNIFDQPIAIANTQVSGLGTASTKDAGVALGVATLDAAGKVPLSEIPDSIIGALSYQGTWNASTNTPTLTSSVGTKGYYYVVSVAGTTNLNGITDWQVGDWAVYNGTAWQKIDNTDSVTSVNGFTGAVVLTTTNIAEGTNLYYTDARARAAISAGTGLSYNSTTGAMNFSTAAVGTWAATPSSANLAAAMTDETGSGLLVFNTAPSISALTIDGANPYIQFNNGSAVTVAAGKQWYDGSTGSWNLGMGGGNITQQVGEELYYYGKASTAITDSPLQIVYKTGTVGASGTITFAPTISGITDGDAILGVATENIALNGFGRITTFGVVHGITTNGTAYGETWADGDVIWYNPVTGNPTKVKPVAPNIKVQIGTILNAGSGGSGSIQVEINHGSVLGGTDSNVQLTSVSNGNILTYGGASGYWKNTDLTAGTGISISKSSDGVLTVTNSLPSLGGTVTSVGQTFTGGLISVAGSPITSSGTLALTVAGTSGGIPYFSGASTWASSAALAANALMIGGGAGVAPSTITTGTGVTTALGVNTGSAGAFVVNGGALGTPSSGTVTNLTGTASININGTVGATTANTGAFTTLSASSTVSGTGFSTYLASPPAIGGTTAAAITGTTITATKFVGVSGGTF</sequence>